<gene>
    <name evidence="8" type="primary">hflC</name>
    <name evidence="8" type="ORF">ACFQS8_09590</name>
</gene>
<dbReference type="RefSeq" id="WP_382167105.1">
    <property type="nucleotide sequence ID" value="NZ_JBHTBR010000005.1"/>
</dbReference>
<keyword evidence="8" id="KW-0645">Protease</keyword>
<dbReference type="Proteomes" id="UP001596492">
    <property type="component" value="Unassembled WGS sequence"/>
</dbReference>
<dbReference type="SMART" id="SM00244">
    <property type="entry name" value="PHB"/>
    <property type="match status" value="1"/>
</dbReference>
<dbReference type="PANTHER" id="PTHR42911:SF1">
    <property type="entry name" value="MODULATOR OF FTSH PROTEASE HFLC"/>
    <property type="match status" value="1"/>
</dbReference>
<comment type="subcellular location">
    <subcellularLocation>
        <location evidence="1">Membrane</location>
        <topology evidence="1">Single-pass membrane protein</topology>
    </subcellularLocation>
</comment>
<dbReference type="SUPFAM" id="SSF117892">
    <property type="entry name" value="Band 7/SPFH domain"/>
    <property type="match status" value="1"/>
</dbReference>
<dbReference type="Gene3D" id="3.30.479.30">
    <property type="entry name" value="Band 7 domain"/>
    <property type="match status" value="1"/>
</dbReference>
<dbReference type="InterPro" id="IPR001107">
    <property type="entry name" value="Band_7"/>
</dbReference>
<evidence type="ECO:0000256" key="5">
    <source>
        <dbReference type="ARBA" id="ARBA00023136"/>
    </source>
</evidence>
<accession>A0ABW2ILQ7</accession>
<sequence>MGKILGPFALILVGLGAIIAFNSFYIVRVDEQAILLQLGQAQGVINAPKRASSAAAEDGAVIEYDNLDKADSEAGLHFKVPFLQNVAIFDKKNLGFELPSQEIIAADQERLIVDAFARWKIVDPLQFFRSANNEAGATAQLQGIMTAALREVLGDVKTPDIISGQRAELMTAIRDILNRGAEQYGIEIVDVRITRADLPRANSERVFTRMQTERNQEAAQIRAEGEEQGLRIRAEADRNATVLLAEAKEQSEIIKGDGDAKRNAIYAGAYNLDPEFFSFYRSMDAYKAGVKAGTPMVLSPDSDFFGYFSNKDGKK</sequence>
<protein>
    <recommendedName>
        <fullName evidence="6">Protein HflC</fullName>
    </recommendedName>
</protein>
<dbReference type="GO" id="GO:0006508">
    <property type="term" value="P:proteolysis"/>
    <property type="evidence" value="ECO:0007669"/>
    <property type="project" value="UniProtKB-KW"/>
</dbReference>
<evidence type="ECO:0000313" key="9">
    <source>
        <dbReference type="Proteomes" id="UP001596492"/>
    </source>
</evidence>
<feature type="domain" description="Band 7" evidence="7">
    <location>
        <begin position="22"/>
        <end position="210"/>
    </location>
</feature>
<name>A0ABW2ILQ7_9PROT</name>
<reference evidence="9" key="1">
    <citation type="journal article" date="2019" name="Int. J. Syst. Evol. Microbiol.">
        <title>The Global Catalogue of Microorganisms (GCM) 10K type strain sequencing project: providing services to taxonomists for standard genome sequencing and annotation.</title>
        <authorList>
            <consortium name="The Broad Institute Genomics Platform"/>
            <consortium name="The Broad Institute Genome Sequencing Center for Infectious Disease"/>
            <person name="Wu L."/>
            <person name="Ma J."/>
        </authorList>
    </citation>
    <scope>NUCLEOTIDE SEQUENCE [LARGE SCALE GENOMIC DNA]</scope>
    <source>
        <strain evidence="9">CCUG 51308</strain>
    </source>
</reference>
<evidence type="ECO:0000256" key="4">
    <source>
        <dbReference type="ARBA" id="ARBA00022989"/>
    </source>
</evidence>
<evidence type="ECO:0000256" key="2">
    <source>
        <dbReference type="ARBA" id="ARBA00007862"/>
    </source>
</evidence>
<keyword evidence="3" id="KW-0812">Transmembrane</keyword>
<evidence type="ECO:0000256" key="6">
    <source>
        <dbReference type="PIRNR" id="PIRNR005651"/>
    </source>
</evidence>
<dbReference type="CDD" id="cd03405">
    <property type="entry name" value="SPFH_HflC"/>
    <property type="match status" value="1"/>
</dbReference>
<keyword evidence="5" id="KW-0472">Membrane</keyword>
<comment type="function">
    <text evidence="6">HflC and HflK could regulate a protease.</text>
</comment>
<dbReference type="Pfam" id="PF01145">
    <property type="entry name" value="Band_7"/>
    <property type="match status" value="1"/>
</dbReference>
<proteinExistence type="inferred from homology"/>
<dbReference type="PANTHER" id="PTHR42911">
    <property type="entry name" value="MODULATOR OF FTSH PROTEASE HFLC"/>
    <property type="match status" value="1"/>
</dbReference>
<dbReference type="EMBL" id="JBHTBR010000005">
    <property type="protein sequence ID" value="MFC7291867.1"/>
    <property type="molecule type" value="Genomic_DNA"/>
</dbReference>
<evidence type="ECO:0000313" key="8">
    <source>
        <dbReference type="EMBL" id="MFC7291867.1"/>
    </source>
</evidence>
<dbReference type="GO" id="GO:0008233">
    <property type="term" value="F:peptidase activity"/>
    <property type="evidence" value="ECO:0007669"/>
    <property type="project" value="UniProtKB-KW"/>
</dbReference>
<evidence type="ECO:0000256" key="1">
    <source>
        <dbReference type="ARBA" id="ARBA00004167"/>
    </source>
</evidence>
<dbReference type="PIRSF" id="PIRSF005651">
    <property type="entry name" value="HflC"/>
    <property type="match status" value="1"/>
</dbReference>
<dbReference type="InterPro" id="IPR010200">
    <property type="entry name" value="HflC"/>
</dbReference>
<organism evidence="8 9">
    <name type="scientific">Hirschia litorea</name>
    <dbReference type="NCBI Taxonomy" id="1199156"/>
    <lineage>
        <taxon>Bacteria</taxon>
        <taxon>Pseudomonadati</taxon>
        <taxon>Pseudomonadota</taxon>
        <taxon>Alphaproteobacteria</taxon>
        <taxon>Hyphomonadales</taxon>
        <taxon>Hyphomonadaceae</taxon>
        <taxon>Hirschia</taxon>
    </lineage>
</organism>
<evidence type="ECO:0000256" key="3">
    <source>
        <dbReference type="ARBA" id="ARBA00022692"/>
    </source>
</evidence>
<comment type="caution">
    <text evidence="8">The sequence shown here is derived from an EMBL/GenBank/DDBJ whole genome shotgun (WGS) entry which is preliminary data.</text>
</comment>
<dbReference type="InterPro" id="IPR036013">
    <property type="entry name" value="Band_7/SPFH_dom_sf"/>
</dbReference>
<keyword evidence="8" id="KW-0378">Hydrolase</keyword>
<keyword evidence="4" id="KW-1133">Transmembrane helix</keyword>
<evidence type="ECO:0000259" key="7">
    <source>
        <dbReference type="SMART" id="SM00244"/>
    </source>
</evidence>
<keyword evidence="9" id="KW-1185">Reference proteome</keyword>
<comment type="similarity">
    <text evidence="2 6">Belongs to the band 7/mec-2 family. HflC subfamily.</text>
</comment>